<protein>
    <submittedName>
        <fullName evidence="2">Uncharacterized protein</fullName>
    </submittedName>
</protein>
<dbReference type="EMBL" id="LT670818">
    <property type="protein sequence ID" value="SHH41881.1"/>
    <property type="molecule type" value="Genomic_DNA"/>
</dbReference>
<dbReference type="Proteomes" id="UP000190675">
    <property type="component" value="Chromosome I"/>
</dbReference>
<reference evidence="2 3" key="1">
    <citation type="submission" date="2016-11" db="EMBL/GenBank/DDBJ databases">
        <authorList>
            <person name="Jaros S."/>
            <person name="Januszkiewicz K."/>
            <person name="Wedrychowicz H."/>
        </authorList>
    </citation>
    <scope>NUCLEOTIDE SEQUENCE [LARGE SCALE GENOMIC DNA]</scope>
    <source>
        <strain evidence="2 3">GAS242</strain>
    </source>
</reference>
<evidence type="ECO:0000256" key="1">
    <source>
        <dbReference type="SAM" id="MobiDB-lite"/>
    </source>
</evidence>
<gene>
    <name evidence="2" type="ORF">SAMN05444169_7365</name>
</gene>
<name>A0A1M5STK8_9BRAD</name>
<sequence>MAIARCPPKLAGTDAAESDRLMEIGEILATGLLRLEALKSSRKSAESGESSLHFTPDQSGDAATCSAEVCP</sequence>
<dbReference type="AlphaFoldDB" id="A0A1M5STK8"/>
<organism evidence="2 3">
    <name type="scientific">Bradyrhizobium erythrophlei</name>
    <dbReference type="NCBI Taxonomy" id="1437360"/>
    <lineage>
        <taxon>Bacteria</taxon>
        <taxon>Pseudomonadati</taxon>
        <taxon>Pseudomonadota</taxon>
        <taxon>Alphaproteobacteria</taxon>
        <taxon>Hyphomicrobiales</taxon>
        <taxon>Nitrobacteraceae</taxon>
        <taxon>Bradyrhizobium</taxon>
    </lineage>
</organism>
<feature type="region of interest" description="Disordered" evidence="1">
    <location>
        <begin position="45"/>
        <end position="71"/>
    </location>
</feature>
<accession>A0A1M5STK8</accession>
<proteinExistence type="predicted"/>
<evidence type="ECO:0000313" key="3">
    <source>
        <dbReference type="Proteomes" id="UP000190675"/>
    </source>
</evidence>
<evidence type="ECO:0000313" key="2">
    <source>
        <dbReference type="EMBL" id="SHH41881.1"/>
    </source>
</evidence>